<keyword evidence="4" id="KW-1185">Reference proteome</keyword>
<dbReference type="PANTHER" id="PTHR13456:SF0">
    <property type="entry name" value="UPF0729 PROTEIN C18ORF32"/>
    <property type="match status" value="1"/>
</dbReference>
<keyword evidence="2" id="KW-0812">Transmembrane</keyword>
<keyword evidence="2" id="KW-0472">Membrane</keyword>
<organism evidence="3 4">
    <name type="scientific">Homarus americanus</name>
    <name type="common">American lobster</name>
    <dbReference type="NCBI Taxonomy" id="6706"/>
    <lineage>
        <taxon>Eukaryota</taxon>
        <taxon>Metazoa</taxon>
        <taxon>Ecdysozoa</taxon>
        <taxon>Arthropoda</taxon>
        <taxon>Crustacea</taxon>
        <taxon>Multicrustacea</taxon>
        <taxon>Malacostraca</taxon>
        <taxon>Eumalacostraca</taxon>
        <taxon>Eucarida</taxon>
        <taxon>Decapoda</taxon>
        <taxon>Pleocyemata</taxon>
        <taxon>Astacidea</taxon>
        <taxon>Nephropoidea</taxon>
        <taxon>Nephropidae</taxon>
        <taxon>Homarus</taxon>
    </lineage>
</organism>
<gene>
    <name evidence="3" type="ORF">Hamer_G013397</name>
</gene>
<name>A0A8J5N0B3_HOMAM</name>
<dbReference type="AlphaFoldDB" id="A0A8J5N0B3"/>
<dbReference type="PANTHER" id="PTHR13456">
    <property type="entry name" value="UPF0729 PROTEIN C18ORF32"/>
    <property type="match status" value="1"/>
</dbReference>
<reference evidence="3" key="1">
    <citation type="journal article" date="2021" name="Sci. Adv.">
        <title>The American lobster genome reveals insights on longevity, neural, and immune adaptations.</title>
        <authorList>
            <person name="Polinski J.M."/>
            <person name="Zimin A.V."/>
            <person name="Clark K.F."/>
            <person name="Kohn A.B."/>
            <person name="Sadowski N."/>
            <person name="Timp W."/>
            <person name="Ptitsyn A."/>
            <person name="Khanna P."/>
            <person name="Romanova D.Y."/>
            <person name="Williams P."/>
            <person name="Greenwood S.J."/>
            <person name="Moroz L.L."/>
            <person name="Walt D.R."/>
            <person name="Bodnar A.G."/>
        </authorList>
    </citation>
    <scope>NUCLEOTIDE SEQUENCE</scope>
    <source>
        <strain evidence="3">GMGI-L3</strain>
    </source>
</reference>
<evidence type="ECO:0000313" key="3">
    <source>
        <dbReference type="EMBL" id="KAG7170585.1"/>
    </source>
</evidence>
<proteinExistence type="inferred from homology"/>
<dbReference type="InterPro" id="IPR026776">
    <property type="entry name" value="UPF0729_C18orf32-like"/>
</dbReference>
<protein>
    <submittedName>
        <fullName evidence="3">UPF0729 protein</fullName>
    </submittedName>
</protein>
<comment type="similarity">
    <text evidence="1">Belongs to the UPF0729 family.</text>
</comment>
<evidence type="ECO:0000256" key="2">
    <source>
        <dbReference type="SAM" id="Phobius"/>
    </source>
</evidence>
<evidence type="ECO:0000256" key="1">
    <source>
        <dbReference type="ARBA" id="ARBA00007959"/>
    </source>
</evidence>
<accession>A0A8J5N0B3</accession>
<dbReference type="Pfam" id="PF14975">
    <property type="entry name" value="DUF4512"/>
    <property type="match status" value="1"/>
</dbReference>
<comment type="caution">
    <text evidence="3">The sequence shown here is derived from an EMBL/GenBank/DDBJ whole genome shotgun (WGS) entry which is preliminary data.</text>
</comment>
<keyword evidence="2" id="KW-1133">Transmembrane helix</keyword>
<evidence type="ECO:0000313" key="4">
    <source>
        <dbReference type="Proteomes" id="UP000747542"/>
    </source>
</evidence>
<feature type="transmembrane region" description="Helical" evidence="2">
    <location>
        <begin position="6"/>
        <end position="26"/>
    </location>
</feature>
<sequence>MAANLEAVAEMVCIPCIVVPVLLFIWHRFLQPLILKFWNPWGKVTSGAEKKEGDKEADTGCPASNGAALTNGGISCPFSSKEAALTEALVEDKKND</sequence>
<dbReference type="EMBL" id="JAHLQT010013773">
    <property type="protein sequence ID" value="KAG7170585.1"/>
    <property type="molecule type" value="Genomic_DNA"/>
</dbReference>
<dbReference type="Proteomes" id="UP000747542">
    <property type="component" value="Unassembled WGS sequence"/>
</dbReference>